<feature type="repeat" description="WD" evidence="3">
    <location>
        <begin position="445"/>
        <end position="478"/>
    </location>
</feature>
<dbReference type="SUPFAM" id="SSF158230">
    <property type="entry name" value="PRP4-like"/>
    <property type="match status" value="1"/>
</dbReference>
<proteinExistence type="predicted"/>
<dbReference type="InterPro" id="IPR036322">
    <property type="entry name" value="WD40_repeat_dom_sf"/>
</dbReference>
<keyword evidence="2" id="KW-0677">Repeat</keyword>
<sequence length="494" mass="54801">MDRATYELPEASSRQQQEQEKLIKEYELRQKAKSVVVPTDDGRVRQMLRQLGEPITLFGEKEMERRERLRRTLAQQEAVTAELPAVGQVVVQEMAPAQKEKFWTEGPMELKAARAKIAQWSLQRAAARIGSGKRRRDDPGERVSARSVRLSAHAHAKHITQQSSEIGDERPISGCEFSPNGSMLATCGWGGALSVWDVADNRQSRCWVARANEERCTDVVWHPSAQMLPQDVVSSIKGEHGVQGEGGMSTLALATASVDRTARLFSGTGKLLRILVGHEDRLARMAFHPMGKHLATASFDMTWRMWDVETGQCLMEQEGHSRPVYTVAFHPDGSLAASAGLDSIGRLWDCRTGRSIWTLEGHIKQVLAMDFSPNGYQVVTGSDDHQAKVWDLRARKCVYTIPGHRSLISSAHFEHSSGGQYIVTGGYDGLVKVWSSKDFKLLRTLAGHEGKVMAVDSSPAPNSHLIASVSYDRTVKLWAPEGVEEEKHGDAMEL</sequence>
<dbReference type="Gene3D" id="2.130.10.10">
    <property type="entry name" value="YVTN repeat-like/Quinoprotein amine dehydrogenase"/>
    <property type="match status" value="3"/>
</dbReference>
<feature type="repeat" description="WD" evidence="3">
    <location>
        <begin position="165"/>
        <end position="206"/>
    </location>
</feature>
<dbReference type="GO" id="GO:0000398">
    <property type="term" value="P:mRNA splicing, via spliceosome"/>
    <property type="evidence" value="ECO:0007669"/>
    <property type="project" value="TreeGrafter"/>
</dbReference>
<feature type="repeat" description="WD" evidence="3">
    <location>
        <begin position="275"/>
        <end position="316"/>
    </location>
</feature>
<accession>A0A6S8LU74</accession>
<dbReference type="GO" id="GO:0030621">
    <property type="term" value="F:U4 snRNA binding"/>
    <property type="evidence" value="ECO:0007669"/>
    <property type="project" value="TreeGrafter"/>
</dbReference>
<dbReference type="InterPro" id="IPR001680">
    <property type="entry name" value="WD40_rpt"/>
</dbReference>
<dbReference type="PANTHER" id="PTHR19846:SF0">
    <property type="entry name" value="PRE-MRNA PROCESSING FACTOR 4"/>
    <property type="match status" value="1"/>
</dbReference>
<dbReference type="PRINTS" id="PR00320">
    <property type="entry name" value="GPROTEINBRPT"/>
</dbReference>
<evidence type="ECO:0000313" key="5">
    <source>
        <dbReference type="EMBL" id="CAE0499458.1"/>
    </source>
</evidence>
<dbReference type="CDD" id="cd00200">
    <property type="entry name" value="WD40"/>
    <property type="match status" value="1"/>
</dbReference>
<dbReference type="AlphaFoldDB" id="A0A6S8LU74"/>
<dbReference type="GO" id="GO:0017070">
    <property type="term" value="F:U6 snRNA binding"/>
    <property type="evidence" value="ECO:0007669"/>
    <property type="project" value="TreeGrafter"/>
</dbReference>
<dbReference type="Pfam" id="PF08799">
    <property type="entry name" value="PRP4"/>
    <property type="match status" value="1"/>
</dbReference>
<dbReference type="PROSITE" id="PS50294">
    <property type="entry name" value="WD_REPEATS_REGION"/>
    <property type="match status" value="5"/>
</dbReference>
<dbReference type="Gene3D" id="4.10.280.110">
    <property type="entry name" value="Pre-mRNA processing factor 4 domain"/>
    <property type="match status" value="1"/>
</dbReference>
<dbReference type="Pfam" id="PF00400">
    <property type="entry name" value="WD40"/>
    <property type="match status" value="6"/>
</dbReference>
<dbReference type="EMBL" id="HBIP01024249">
    <property type="protein sequence ID" value="CAE0499458.1"/>
    <property type="molecule type" value="Transcribed_RNA"/>
</dbReference>
<dbReference type="InterPro" id="IPR019775">
    <property type="entry name" value="WD40_repeat_CS"/>
</dbReference>
<feature type="repeat" description="WD" evidence="3">
    <location>
        <begin position="401"/>
        <end position="444"/>
    </location>
</feature>
<keyword evidence="1 3" id="KW-0853">WD repeat</keyword>
<feature type="repeat" description="WD" evidence="3">
    <location>
        <begin position="317"/>
        <end position="358"/>
    </location>
</feature>
<dbReference type="SMART" id="SM00500">
    <property type="entry name" value="SFM"/>
    <property type="match status" value="1"/>
</dbReference>
<dbReference type="SUPFAM" id="SSF50978">
    <property type="entry name" value="WD40 repeat-like"/>
    <property type="match status" value="1"/>
</dbReference>
<evidence type="ECO:0000259" key="4">
    <source>
        <dbReference type="SMART" id="SM00500"/>
    </source>
</evidence>
<dbReference type="InterPro" id="IPR020472">
    <property type="entry name" value="WD40_PAC1"/>
</dbReference>
<evidence type="ECO:0000313" key="6">
    <source>
        <dbReference type="EMBL" id="CAE0499461.1"/>
    </source>
</evidence>
<feature type="repeat" description="WD" evidence="3">
    <location>
        <begin position="359"/>
        <end position="400"/>
    </location>
</feature>
<dbReference type="InterPro" id="IPR014906">
    <property type="entry name" value="PRP4-like"/>
</dbReference>
<dbReference type="EMBL" id="HBIP01024253">
    <property type="protein sequence ID" value="CAE0499461.1"/>
    <property type="molecule type" value="Transcribed_RNA"/>
</dbReference>
<protein>
    <recommendedName>
        <fullName evidence="4">Pre-mRNA processing factor 4 (PRP4)-like domain-containing protein</fullName>
    </recommendedName>
</protein>
<reference evidence="6" key="1">
    <citation type="submission" date="2021-01" db="EMBL/GenBank/DDBJ databases">
        <authorList>
            <person name="Corre E."/>
            <person name="Pelletier E."/>
            <person name="Niang G."/>
            <person name="Scheremetjew M."/>
            <person name="Finn R."/>
            <person name="Kale V."/>
            <person name="Holt S."/>
            <person name="Cochrane G."/>
            <person name="Meng A."/>
            <person name="Brown T."/>
            <person name="Cohen L."/>
        </authorList>
    </citation>
    <scope>NUCLEOTIDE SEQUENCE</scope>
    <source>
        <strain evidence="6">CCMP1320</strain>
    </source>
</reference>
<dbReference type="GO" id="GO:0046540">
    <property type="term" value="C:U4/U6 x U5 tri-snRNP complex"/>
    <property type="evidence" value="ECO:0007669"/>
    <property type="project" value="TreeGrafter"/>
</dbReference>
<dbReference type="FunFam" id="2.130.10.10:FF:000411">
    <property type="entry name" value="U4/U6 small nuclear ribonucleoprotein Prp4"/>
    <property type="match status" value="1"/>
</dbReference>
<dbReference type="PROSITE" id="PS50082">
    <property type="entry name" value="WD_REPEATS_2"/>
    <property type="match status" value="6"/>
</dbReference>
<evidence type="ECO:0000256" key="2">
    <source>
        <dbReference type="ARBA" id="ARBA00022737"/>
    </source>
</evidence>
<dbReference type="PANTHER" id="PTHR19846">
    <property type="entry name" value="WD40 REPEAT PROTEIN"/>
    <property type="match status" value="1"/>
</dbReference>
<dbReference type="PROSITE" id="PS00678">
    <property type="entry name" value="WD_REPEATS_1"/>
    <property type="match status" value="2"/>
</dbReference>
<name>A0A6S8LU74_DUNTE</name>
<gene>
    <name evidence="5" type="ORF">DTER00134_LOCUS14531</name>
    <name evidence="6" type="ORF">DTER00134_LOCUS14534</name>
</gene>
<dbReference type="SMART" id="SM00320">
    <property type="entry name" value="WD40"/>
    <property type="match status" value="7"/>
</dbReference>
<dbReference type="InterPro" id="IPR015943">
    <property type="entry name" value="WD40/YVTN_repeat-like_dom_sf"/>
</dbReference>
<dbReference type="InterPro" id="IPR036285">
    <property type="entry name" value="PRP4-like_sf"/>
</dbReference>
<organism evidence="6">
    <name type="scientific">Dunaliella tertiolecta</name>
    <name type="common">Green alga</name>
    <dbReference type="NCBI Taxonomy" id="3047"/>
    <lineage>
        <taxon>Eukaryota</taxon>
        <taxon>Viridiplantae</taxon>
        <taxon>Chlorophyta</taxon>
        <taxon>core chlorophytes</taxon>
        <taxon>Chlorophyceae</taxon>
        <taxon>CS clade</taxon>
        <taxon>Chlamydomonadales</taxon>
        <taxon>Dunaliellaceae</taxon>
        <taxon>Dunaliella</taxon>
    </lineage>
</organism>
<feature type="domain" description="Pre-mRNA processing factor 4 (PRP4)-like" evidence="4">
    <location>
        <begin position="39"/>
        <end position="85"/>
    </location>
</feature>
<evidence type="ECO:0000256" key="1">
    <source>
        <dbReference type="ARBA" id="ARBA00022574"/>
    </source>
</evidence>
<evidence type="ECO:0000256" key="3">
    <source>
        <dbReference type="PROSITE-ProRule" id="PRU00221"/>
    </source>
</evidence>